<evidence type="ECO:0000313" key="3">
    <source>
        <dbReference type="Proteomes" id="UP001234178"/>
    </source>
</evidence>
<feature type="domain" description="Integrase core" evidence="1">
    <location>
        <begin position="1"/>
        <end position="163"/>
    </location>
</feature>
<gene>
    <name evidence="2" type="ORF">OUZ56_017706</name>
</gene>
<dbReference type="InterPro" id="IPR036397">
    <property type="entry name" value="RNaseH_sf"/>
</dbReference>
<organism evidence="2 3">
    <name type="scientific">Daphnia magna</name>
    <dbReference type="NCBI Taxonomy" id="35525"/>
    <lineage>
        <taxon>Eukaryota</taxon>
        <taxon>Metazoa</taxon>
        <taxon>Ecdysozoa</taxon>
        <taxon>Arthropoda</taxon>
        <taxon>Crustacea</taxon>
        <taxon>Branchiopoda</taxon>
        <taxon>Diplostraca</taxon>
        <taxon>Cladocera</taxon>
        <taxon>Anomopoda</taxon>
        <taxon>Daphniidae</taxon>
        <taxon>Daphnia</taxon>
    </lineage>
</organism>
<comment type="caution">
    <text evidence="2">The sequence shown here is derived from an EMBL/GenBank/DDBJ whole genome shotgun (WGS) entry which is preliminary data.</text>
</comment>
<accession>A0ABR0ATH7</accession>
<dbReference type="Proteomes" id="UP001234178">
    <property type="component" value="Unassembled WGS sequence"/>
</dbReference>
<dbReference type="InterPro" id="IPR058913">
    <property type="entry name" value="Integrase_dom_put"/>
</dbReference>
<keyword evidence="3" id="KW-1185">Reference proteome</keyword>
<dbReference type="InterPro" id="IPR012337">
    <property type="entry name" value="RNaseH-like_sf"/>
</dbReference>
<evidence type="ECO:0000313" key="2">
    <source>
        <dbReference type="EMBL" id="KAK4028428.1"/>
    </source>
</evidence>
<evidence type="ECO:0000259" key="1">
    <source>
        <dbReference type="Pfam" id="PF24764"/>
    </source>
</evidence>
<protein>
    <recommendedName>
        <fullName evidence="1">Integrase core domain-containing protein</fullName>
    </recommendedName>
</protein>
<dbReference type="Pfam" id="PF24764">
    <property type="entry name" value="rva_4"/>
    <property type="match status" value="1"/>
</dbReference>
<proteinExistence type="predicted"/>
<dbReference type="Gene3D" id="3.30.420.10">
    <property type="entry name" value="Ribonuclease H-like superfamily/Ribonuclease H"/>
    <property type="match status" value="1"/>
</dbReference>
<dbReference type="PANTHER" id="PTHR46791">
    <property type="entry name" value="EXPRESSED PROTEIN"/>
    <property type="match status" value="1"/>
</dbReference>
<sequence>MWHMDGFHKFDGWGFVHGIVDGHSKAIVGMQVSDNNRLTVVKLLHSSCIIWGTTACLRTDRGGENVLATDYMLNVRGVNRFSFFAGSSMRNQRIERQWRDTNQRGVRPLLNTFKDMENAGVIQSDSELDLFILHQVATNLFQRTLETYVDSWNNHPVRTEGKKLQISYIFPAWYYLSNFRKKDNFSDHGSNFSRMMFFIFRIISMTWSIWNRSSGNSDKHEKSPNSLIP</sequence>
<dbReference type="SUPFAM" id="SSF53098">
    <property type="entry name" value="Ribonuclease H-like"/>
    <property type="match status" value="1"/>
</dbReference>
<dbReference type="EMBL" id="JAOYFB010000038">
    <property type="protein sequence ID" value="KAK4028428.1"/>
    <property type="molecule type" value="Genomic_DNA"/>
</dbReference>
<dbReference type="PANTHER" id="PTHR46791:SF5">
    <property type="entry name" value="CLR5 DOMAIN-CONTAINING PROTEIN-RELATED"/>
    <property type="match status" value="1"/>
</dbReference>
<reference evidence="2 3" key="1">
    <citation type="journal article" date="2023" name="Nucleic Acids Res.">
        <title>The hologenome of Daphnia magna reveals possible DNA methylation and microbiome-mediated evolution of the host genome.</title>
        <authorList>
            <person name="Chaturvedi A."/>
            <person name="Li X."/>
            <person name="Dhandapani V."/>
            <person name="Marshall H."/>
            <person name="Kissane S."/>
            <person name="Cuenca-Cambronero M."/>
            <person name="Asole G."/>
            <person name="Calvet F."/>
            <person name="Ruiz-Romero M."/>
            <person name="Marangio P."/>
            <person name="Guigo R."/>
            <person name="Rago D."/>
            <person name="Mirbahai L."/>
            <person name="Eastwood N."/>
            <person name="Colbourne J.K."/>
            <person name="Zhou J."/>
            <person name="Mallon E."/>
            <person name="Orsini L."/>
        </authorList>
    </citation>
    <scope>NUCLEOTIDE SEQUENCE [LARGE SCALE GENOMIC DNA]</scope>
    <source>
        <strain evidence="2">LRV0_1</strain>
    </source>
</reference>
<name>A0ABR0ATH7_9CRUS</name>